<dbReference type="EMBL" id="QJVJ01000008">
    <property type="protein sequence ID" value="PYI52870.1"/>
    <property type="molecule type" value="Genomic_DNA"/>
</dbReference>
<name>A0A2V5KFL3_9BACL</name>
<gene>
    <name evidence="1" type="ORF">DLM86_17830</name>
</gene>
<evidence type="ECO:0000313" key="1">
    <source>
        <dbReference type="EMBL" id="PYI52870.1"/>
    </source>
</evidence>
<dbReference type="Proteomes" id="UP000247476">
    <property type="component" value="Unassembled WGS sequence"/>
</dbReference>
<dbReference type="RefSeq" id="WP_110841420.1">
    <property type="nucleotide sequence ID" value="NZ_QJVJ01000008.1"/>
</dbReference>
<dbReference type="InterPro" id="IPR056298">
    <property type="entry name" value="AlkZ-rel"/>
</dbReference>
<comment type="caution">
    <text evidence="1">The sequence shown here is derived from an EMBL/GenBank/DDBJ whole genome shotgun (WGS) entry which is preliminary data.</text>
</comment>
<dbReference type="Pfam" id="PF24741">
    <property type="entry name" value="AlkZ-rel"/>
    <property type="match status" value="1"/>
</dbReference>
<protein>
    <submittedName>
        <fullName evidence="1">Uncharacterized protein</fullName>
    </submittedName>
</protein>
<organism evidence="1 2">
    <name type="scientific">Paenibacillus flagellatus</name>
    <dbReference type="NCBI Taxonomy" id="2211139"/>
    <lineage>
        <taxon>Bacteria</taxon>
        <taxon>Bacillati</taxon>
        <taxon>Bacillota</taxon>
        <taxon>Bacilli</taxon>
        <taxon>Bacillales</taxon>
        <taxon>Paenibacillaceae</taxon>
        <taxon>Paenibacillus</taxon>
    </lineage>
</organism>
<proteinExistence type="predicted"/>
<dbReference type="OrthoDB" id="1067148at2"/>
<sequence>MEPERIRSFEQAGDLVRRCGILPLSGFIPDHPSLDAATEPSAWHTGTEADPWLWRVRLAREGVAAYGRFVAKKPAFLAAELFPLFARAVAPAKPVERRYADGELSRAAWRVYEAIEAEPGIEARALRRSAGMTAKTDKCEFDKALIELQESFDIVIRGTEEVRGEQGGKTGWNGTCYTPASQWMAEHGLPECGTLSREDAAASLLARLEPMASGKALAFLRNKWGL</sequence>
<keyword evidence="2" id="KW-1185">Reference proteome</keyword>
<reference evidence="1 2" key="1">
    <citation type="submission" date="2018-05" db="EMBL/GenBank/DDBJ databases">
        <title>Paenibacillus flagellatus sp. nov., isolated from selenium mineral soil.</title>
        <authorList>
            <person name="Dai X."/>
        </authorList>
    </citation>
    <scope>NUCLEOTIDE SEQUENCE [LARGE SCALE GENOMIC DNA]</scope>
    <source>
        <strain evidence="1 2">DXL2</strain>
    </source>
</reference>
<dbReference type="AlphaFoldDB" id="A0A2V5KFL3"/>
<accession>A0A2V5KFL3</accession>
<evidence type="ECO:0000313" key="2">
    <source>
        <dbReference type="Proteomes" id="UP000247476"/>
    </source>
</evidence>